<name>A0ACB8A5T5_9AGAM</name>
<sequence>MTQPEAKQQFDVIFAGGGTAACVAAGRLAKADPSLKILILEAGRHTLNQVAHTMPFMFISHLAPTSTTVTFHVANPSKHLNGRATIVPSGRCVGGGSCVNFQVYVRAASSDFDDWETIHGNSGWGSKDLIPLLQKTETYQEKPGALNHGYSGPLKVSRGGFQSNVAEQYLGVAEQYDPERGLIDDVNDLVRCNAYETGKRQDAAHHFVYNQQENNNLQILDGKRVKRVVIENGRAIGVDYVDDTLSTPGAEQHITFAKASRLVVVSAGAFGSPGILERSGIGASERLKQHNVQEIVDLPGVGENYQDHNAIFLSYLASEEAETLDPLFRQEPEALGKALEQYAKDGKGPVATNGIDAAAKLRPNANELKEFGPAFQERWKTFFAENLDKPVILTAPISAFVGDFTTAPVRNYVSVCYFTAYPASTGSVHIRSGDDANVPPEFVDGFLSSSADLAPLRFGYKKTRELIRRMGLFRGEYAPNHPPFPEHSAARCGEASGPVNISDPDIVYSEEDDKVLDNYHRNFVQTSWHSLGTCAMKPREKNGVVDNNLNVYGVEQLKVADLSIAPANVGSNTYSTALLIGEKAAVIIAKELGIEGVV</sequence>
<reference evidence="1" key="1">
    <citation type="journal article" date="2021" name="New Phytol.">
        <title>Evolutionary innovations through gain and loss of genes in the ectomycorrhizal Boletales.</title>
        <authorList>
            <person name="Wu G."/>
            <person name="Miyauchi S."/>
            <person name="Morin E."/>
            <person name="Kuo A."/>
            <person name="Drula E."/>
            <person name="Varga T."/>
            <person name="Kohler A."/>
            <person name="Feng B."/>
            <person name="Cao Y."/>
            <person name="Lipzen A."/>
            <person name="Daum C."/>
            <person name="Hundley H."/>
            <person name="Pangilinan J."/>
            <person name="Johnson J."/>
            <person name="Barry K."/>
            <person name="LaButti K."/>
            <person name="Ng V."/>
            <person name="Ahrendt S."/>
            <person name="Min B."/>
            <person name="Choi I.G."/>
            <person name="Park H."/>
            <person name="Plett J.M."/>
            <person name="Magnuson J."/>
            <person name="Spatafora J.W."/>
            <person name="Nagy L.G."/>
            <person name="Henrissat B."/>
            <person name="Grigoriev I.V."/>
            <person name="Yang Z.L."/>
            <person name="Xu J."/>
            <person name="Martin F.M."/>
        </authorList>
    </citation>
    <scope>NUCLEOTIDE SEQUENCE</scope>
    <source>
        <strain evidence="1">ATCC 28755</strain>
    </source>
</reference>
<dbReference type="EMBL" id="MU267810">
    <property type="protein sequence ID" value="KAH7908609.1"/>
    <property type="molecule type" value="Genomic_DNA"/>
</dbReference>
<protein>
    <submittedName>
        <fullName evidence="1">GMC oxidoreductase-domain-containing protein</fullName>
    </submittedName>
</protein>
<evidence type="ECO:0000313" key="2">
    <source>
        <dbReference type="Proteomes" id="UP000790377"/>
    </source>
</evidence>
<organism evidence="1 2">
    <name type="scientific">Hygrophoropsis aurantiaca</name>
    <dbReference type="NCBI Taxonomy" id="72124"/>
    <lineage>
        <taxon>Eukaryota</taxon>
        <taxon>Fungi</taxon>
        <taxon>Dikarya</taxon>
        <taxon>Basidiomycota</taxon>
        <taxon>Agaricomycotina</taxon>
        <taxon>Agaricomycetes</taxon>
        <taxon>Agaricomycetidae</taxon>
        <taxon>Boletales</taxon>
        <taxon>Coniophorineae</taxon>
        <taxon>Hygrophoropsidaceae</taxon>
        <taxon>Hygrophoropsis</taxon>
    </lineage>
</organism>
<keyword evidence="2" id="KW-1185">Reference proteome</keyword>
<accession>A0ACB8A5T5</accession>
<gene>
    <name evidence="1" type="ORF">BJ138DRAFT_1137028</name>
</gene>
<dbReference type="Proteomes" id="UP000790377">
    <property type="component" value="Unassembled WGS sequence"/>
</dbReference>
<evidence type="ECO:0000313" key="1">
    <source>
        <dbReference type="EMBL" id="KAH7908609.1"/>
    </source>
</evidence>
<comment type="caution">
    <text evidence="1">The sequence shown here is derived from an EMBL/GenBank/DDBJ whole genome shotgun (WGS) entry which is preliminary data.</text>
</comment>
<proteinExistence type="predicted"/>